<feature type="region of interest" description="Disordered" evidence="4">
    <location>
        <begin position="577"/>
        <end position="599"/>
    </location>
</feature>
<dbReference type="InterPro" id="IPR002543">
    <property type="entry name" value="FtsK_dom"/>
</dbReference>
<evidence type="ECO:0000256" key="2">
    <source>
        <dbReference type="ARBA" id="ARBA00022840"/>
    </source>
</evidence>
<dbReference type="InterPro" id="IPR005471">
    <property type="entry name" value="Tscrpt_reg_IclR_N"/>
</dbReference>
<feature type="compositionally biased region" description="Low complexity" evidence="4">
    <location>
        <begin position="73"/>
        <end position="110"/>
    </location>
</feature>
<keyword evidence="1 3" id="KW-0547">Nucleotide-binding</keyword>
<reference evidence="6 7" key="1">
    <citation type="journal article" date="2012" name="J. Bacteriol.">
        <title>Draft genome sequence of Streptomyces globisporus C-1027, which produces an antitumor antibiotic consisting of a nine-membered enediyne with a chromoprotein.</title>
        <authorList>
            <person name="Wang L."/>
            <person name="Wang S."/>
            <person name="He Q."/>
            <person name="Yu T."/>
            <person name="Li Q."/>
            <person name="Hong B."/>
        </authorList>
    </citation>
    <scope>NUCLEOTIDE SEQUENCE [LARGE SCALE GENOMIC DNA]</scope>
    <source>
        <strain evidence="6 7">C-1027</strain>
        <plasmid evidence="6 7">pSGL1</plasmid>
    </source>
</reference>
<geneLocation type="plasmid" evidence="6 7">
    <name>pSGL1</name>
</geneLocation>
<dbReference type="PROSITE" id="PS50901">
    <property type="entry name" value="FTSK"/>
    <property type="match status" value="1"/>
</dbReference>
<proteinExistence type="predicted"/>
<feature type="compositionally biased region" description="Low complexity" evidence="4">
    <location>
        <begin position="584"/>
        <end position="598"/>
    </location>
</feature>
<dbReference type="Proteomes" id="UP000064183">
    <property type="component" value="Plasmid pSGL1"/>
</dbReference>
<evidence type="ECO:0000256" key="4">
    <source>
        <dbReference type="SAM" id="MobiDB-lite"/>
    </source>
</evidence>
<dbReference type="InterPro" id="IPR036388">
    <property type="entry name" value="WH-like_DNA-bd_sf"/>
</dbReference>
<feature type="binding site" evidence="3">
    <location>
        <begin position="331"/>
        <end position="338"/>
    </location>
    <ligand>
        <name>ATP</name>
        <dbReference type="ChEBI" id="CHEBI:30616"/>
    </ligand>
</feature>
<dbReference type="AlphaFoldDB" id="A0A0U2TBS5"/>
<evidence type="ECO:0000259" key="5">
    <source>
        <dbReference type="PROSITE" id="PS50901"/>
    </source>
</evidence>
<dbReference type="PANTHER" id="PTHR22683:SF41">
    <property type="entry name" value="DNA TRANSLOCASE FTSK"/>
    <property type="match status" value="1"/>
</dbReference>
<dbReference type="EMBL" id="CP013740">
    <property type="protein sequence ID" value="ALU98544.1"/>
    <property type="molecule type" value="Genomic_DNA"/>
</dbReference>
<dbReference type="GeneID" id="27787537"/>
<keyword evidence="6" id="KW-0614">Plasmid</keyword>
<evidence type="ECO:0000256" key="1">
    <source>
        <dbReference type="ARBA" id="ARBA00022741"/>
    </source>
</evidence>
<dbReference type="Gene3D" id="3.40.50.300">
    <property type="entry name" value="P-loop containing nucleotide triphosphate hydrolases"/>
    <property type="match status" value="1"/>
</dbReference>
<dbReference type="SUPFAM" id="SSF52540">
    <property type="entry name" value="P-loop containing nucleoside triphosphate hydrolases"/>
    <property type="match status" value="1"/>
</dbReference>
<dbReference type="InterPro" id="IPR050206">
    <property type="entry name" value="FtsK/SpoIIIE/SftA"/>
</dbReference>
<accession>A0A0U2TBS5</accession>
<dbReference type="PANTHER" id="PTHR22683">
    <property type="entry name" value="SPORULATION PROTEIN RELATED"/>
    <property type="match status" value="1"/>
</dbReference>
<name>A0A0U2TBS5_STRGL</name>
<gene>
    <name evidence="6" type="ORF">WQO_34385</name>
</gene>
<dbReference type="Gene3D" id="1.10.10.10">
    <property type="entry name" value="Winged helix-like DNA-binding domain superfamily/Winged helix DNA-binding domain"/>
    <property type="match status" value="1"/>
</dbReference>
<organism evidence="6 7">
    <name type="scientific">Streptomyces globisporus C-1027</name>
    <dbReference type="NCBI Taxonomy" id="1172567"/>
    <lineage>
        <taxon>Bacteria</taxon>
        <taxon>Bacillati</taxon>
        <taxon>Actinomycetota</taxon>
        <taxon>Actinomycetes</taxon>
        <taxon>Kitasatosporales</taxon>
        <taxon>Streptomycetaceae</taxon>
        <taxon>Streptomyces</taxon>
    </lineage>
</organism>
<dbReference type="KEGG" id="sgb:WQO_34385"/>
<protein>
    <recommendedName>
        <fullName evidence="5">FtsK domain-containing protein</fullName>
    </recommendedName>
</protein>
<dbReference type="RefSeq" id="WP_058954248.1">
    <property type="nucleotide sequence ID" value="NZ_CP013740.1"/>
</dbReference>
<dbReference type="Pfam" id="PF09339">
    <property type="entry name" value="HTH_IclR"/>
    <property type="match status" value="1"/>
</dbReference>
<sequence length="660" mass="70711">MHETNPALSAVVIDTTPAKVKRLSGLRSATTNTLDALSPACSPLAARWDAEADRRHALRTPENLKKLMDAQRAHTSARSTAATAKAQRTAARAASKNPLSTARRSAATADKAARKHRTSARAALKTAQTNYPSTLASVAVRAHALHVIPAGFASWAMSTPADWATWPASLSIAVVAANAGALWLGRRAVSVQVEDDGLSGEERALMERLDPTYWVQHAEERLLSGTVTTPPQMTPAGIVCGVRLDGKWSVSEFKAKAESVRALLGMKTETRMEIGKGSQGDWARIVVRTRSASDGMSMVWTPEHTGLGVDEVTGDVVDIPLKPGVHVLLAGITGMGKSVSWRGHFLKAMADPEWTAVVLDPKRQEAIGVQHAVRAVGQEPNREQRMADIYGLIQELTKEMHRRQGVATGADWKPDGRPENRFLLVIVDEGAAIIRMAKDKRYADVLDLLDELWGEARAAGFQFIWATQNPTKQGGIPALVKDNMSVRISLTTGAGEHERAVFGENAQATGWAPSTLEGIPGRALIQYGKRRPDPVRMWNVTNDVMAALPKADPWQSPAVVPADSPEAERPALRLVKDRPAESVPAARPATAEAPAAPATNRDHVLAAIRDGARTNRDVVDRTGLNKGSVSKAVKALIETGAVVKDETAGLILGGAEEVSA</sequence>
<evidence type="ECO:0000313" key="7">
    <source>
        <dbReference type="Proteomes" id="UP000064183"/>
    </source>
</evidence>
<evidence type="ECO:0000256" key="3">
    <source>
        <dbReference type="PROSITE-ProRule" id="PRU00289"/>
    </source>
</evidence>
<feature type="region of interest" description="Disordered" evidence="4">
    <location>
        <begin position="69"/>
        <end position="116"/>
    </location>
</feature>
<keyword evidence="2 3" id="KW-0067">ATP-binding</keyword>
<dbReference type="GO" id="GO:0005524">
    <property type="term" value="F:ATP binding"/>
    <property type="evidence" value="ECO:0007669"/>
    <property type="project" value="UniProtKB-UniRule"/>
</dbReference>
<dbReference type="InterPro" id="IPR027417">
    <property type="entry name" value="P-loop_NTPase"/>
</dbReference>
<feature type="domain" description="FtsK" evidence="5">
    <location>
        <begin position="309"/>
        <end position="499"/>
    </location>
</feature>
<dbReference type="GO" id="GO:0003677">
    <property type="term" value="F:DNA binding"/>
    <property type="evidence" value="ECO:0007669"/>
    <property type="project" value="InterPro"/>
</dbReference>
<evidence type="ECO:0000313" key="6">
    <source>
        <dbReference type="EMBL" id="ALU98544.1"/>
    </source>
</evidence>